<protein>
    <recommendedName>
        <fullName evidence="5">Carrier domain-containing protein</fullName>
    </recommendedName>
</protein>
<dbReference type="PROSITE" id="PS50075">
    <property type="entry name" value="CARRIER"/>
    <property type="match status" value="1"/>
</dbReference>
<evidence type="ECO:0000259" key="5">
    <source>
        <dbReference type="PROSITE" id="PS50075"/>
    </source>
</evidence>
<comment type="caution">
    <text evidence="6">The sequence shown here is derived from an EMBL/GenBank/DDBJ whole genome shotgun (WGS) entry which is preliminary data.</text>
</comment>
<dbReference type="GO" id="GO:0031177">
    <property type="term" value="F:phosphopantetheine binding"/>
    <property type="evidence" value="ECO:0007669"/>
    <property type="project" value="InterPro"/>
</dbReference>
<dbReference type="SUPFAM" id="SSF47336">
    <property type="entry name" value="ACP-like"/>
    <property type="match status" value="1"/>
</dbReference>
<dbReference type="GO" id="GO:0043041">
    <property type="term" value="P:amino acid activation for nonribosomal peptide biosynthetic process"/>
    <property type="evidence" value="ECO:0007669"/>
    <property type="project" value="TreeGrafter"/>
</dbReference>
<proteinExistence type="predicted"/>
<dbReference type="InterPro" id="IPR036736">
    <property type="entry name" value="ACP-like_sf"/>
</dbReference>
<name>A0A1Q8ZXF6_9HYPH</name>
<dbReference type="PANTHER" id="PTHR45527:SF11">
    <property type="entry name" value="NONRIBOSOMAL PEPTIDE SYNTHETASE 5"/>
    <property type="match status" value="1"/>
</dbReference>
<dbReference type="PANTHER" id="PTHR45527">
    <property type="entry name" value="NONRIBOSOMAL PEPTIDE SYNTHETASE"/>
    <property type="match status" value="1"/>
</dbReference>
<dbReference type="SMART" id="SM00823">
    <property type="entry name" value="PKS_PP"/>
    <property type="match status" value="1"/>
</dbReference>
<keyword evidence="4" id="KW-0436">Ligase</keyword>
<dbReference type="Gene3D" id="3.30.559.30">
    <property type="entry name" value="Nonribosomal peptide synthetase, condensation domain"/>
    <property type="match status" value="1"/>
</dbReference>
<keyword evidence="7" id="KW-1185">Reference proteome</keyword>
<gene>
    <name evidence="6" type="ORF">BJF95_15840</name>
</gene>
<evidence type="ECO:0000256" key="4">
    <source>
        <dbReference type="ARBA" id="ARBA00022598"/>
    </source>
</evidence>
<dbReference type="Proteomes" id="UP000186894">
    <property type="component" value="Unassembled WGS sequence"/>
</dbReference>
<keyword evidence="3" id="KW-0597">Phosphoprotein</keyword>
<dbReference type="InterPro" id="IPR001242">
    <property type="entry name" value="Condensation_dom"/>
</dbReference>
<dbReference type="EMBL" id="MKIM01000019">
    <property type="protein sequence ID" value="OLP46780.1"/>
    <property type="molecule type" value="Genomic_DNA"/>
</dbReference>
<dbReference type="InterPro" id="IPR023213">
    <property type="entry name" value="CAT-like_dom_sf"/>
</dbReference>
<dbReference type="AlphaFoldDB" id="A0A1Q8ZXF6"/>
<accession>A0A1Q8ZXF6</accession>
<dbReference type="InterPro" id="IPR020806">
    <property type="entry name" value="PKS_PP-bd"/>
</dbReference>
<evidence type="ECO:0000313" key="7">
    <source>
        <dbReference type="Proteomes" id="UP000186894"/>
    </source>
</evidence>
<dbReference type="SUPFAM" id="SSF52777">
    <property type="entry name" value="CoA-dependent acyltransferases"/>
    <property type="match status" value="2"/>
</dbReference>
<feature type="domain" description="Carrier" evidence="5">
    <location>
        <begin position="487"/>
        <end position="562"/>
    </location>
</feature>
<dbReference type="Gene3D" id="1.10.1200.10">
    <property type="entry name" value="ACP-like"/>
    <property type="match status" value="1"/>
</dbReference>
<organism evidence="6 7">
    <name type="scientific">Rhizobium oryziradicis</name>
    <dbReference type="NCBI Taxonomy" id="1867956"/>
    <lineage>
        <taxon>Bacteria</taxon>
        <taxon>Pseudomonadati</taxon>
        <taxon>Pseudomonadota</taxon>
        <taxon>Alphaproteobacteria</taxon>
        <taxon>Hyphomicrobiales</taxon>
        <taxon>Rhizobiaceae</taxon>
        <taxon>Rhizobium/Agrobacterium group</taxon>
        <taxon>Rhizobium</taxon>
    </lineage>
</organism>
<dbReference type="Pfam" id="PF00668">
    <property type="entry name" value="Condensation"/>
    <property type="match status" value="1"/>
</dbReference>
<dbReference type="STRING" id="1867956.BJF95_15840"/>
<evidence type="ECO:0000256" key="3">
    <source>
        <dbReference type="ARBA" id="ARBA00022553"/>
    </source>
</evidence>
<keyword evidence="2" id="KW-0596">Phosphopantetheine</keyword>
<dbReference type="Gene3D" id="3.30.559.10">
    <property type="entry name" value="Chloramphenicol acetyltransferase-like domain"/>
    <property type="match status" value="1"/>
</dbReference>
<evidence type="ECO:0000313" key="6">
    <source>
        <dbReference type="EMBL" id="OLP46780.1"/>
    </source>
</evidence>
<evidence type="ECO:0000256" key="2">
    <source>
        <dbReference type="ARBA" id="ARBA00022450"/>
    </source>
</evidence>
<dbReference type="PROSITE" id="PS00012">
    <property type="entry name" value="PHOSPHOPANTETHEINE"/>
    <property type="match status" value="1"/>
</dbReference>
<evidence type="ECO:0000256" key="1">
    <source>
        <dbReference type="ARBA" id="ARBA00001957"/>
    </source>
</evidence>
<dbReference type="GO" id="GO:0005737">
    <property type="term" value="C:cytoplasm"/>
    <property type="evidence" value="ECO:0007669"/>
    <property type="project" value="TreeGrafter"/>
</dbReference>
<dbReference type="InterPro" id="IPR009081">
    <property type="entry name" value="PP-bd_ACP"/>
</dbReference>
<dbReference type="Pfam" id="PF00550">
    <property type="entry name" value="PP-binding"/>
    <property type="match status" value="1"/>
</dbReference>
<comment type="cofactor">
    <cofactor evidence="1">
        <name>pantetheine 4'-phosphate</name>
        <dbReference type="ChEBI" id="CHEBI:47942"/>
    </cofactor>
</comment>
<sequence length="576" mass="63273">MTSKPSCAISEGTMQNASQRLERNNIADIYPLAPMQEGILFHSVSSPGDGLYMPQTALRITGHVDADALKAAWQGAIDRHPILRSGFFWEERDEPFQIAFRSLPVTFKRLDWTDLDAASERERLQAMFSANRAEPFDLRRPPLIRVQWIRTGQDQSIMVVCYHHIILDGWSIRQLLDEVLALYRRAIGKAEPSLPPSRPYGDYIGWLKKRERAVSLRFWQDRLKGFAGTTRLLAGEATGQFERQCREIPKPLHDAVLAYGAAHGLTLNTLLQGALSLLIARQTCSRDLIFGTTTAGRPATLEGATTMIGLFINTLPVRVQIKQGQSVSDWLATLQQAHAETGEHDHVPLATLQGPGVSLFDTLLVVENFPAKATRENSPLLLKTEGIDFDERTHFPLTLWATPHSAGLTLMAGFSRDMLTSESATALLERLGDIISIIIRSSAADVCAILDDLPPAMAVAGLSKTGSEDTAHLIPLKKAAAGTVTSAAPSATEITVAYIWTEVLKCGALDGRAHFFELGGHSLLAVRVASRLRDAFSVPVPMRALFERPVLAELADYIDSLRPQATPATDHIEIDI</sequence>
<dbReference type="GO" id="GO:0003824">
    <property type="term" value="F:catalytic activity"/>
    <property type="evidence" value="ECO:0007669"/>
    <property type="project" value="InterPro"/>
</dbReference>
<dbReference type="InterPro" id="IPR006162">
    <property type="entry name" value="Ppantetheine_attach_site"/>
</dbReference>
<dbReference type="GO" id="GO:0044550">
    <property type="term" value="P:secondary metabolite biosynthetic process"/>
    <property type="evidence" value="ECO:0007669"/>
    <property type="project" value="TreeGrafter"/>
</dbReference>
<reference evidence="6 7" key="1">
    <citation type="submission" date="2016-09" db="EMBL/GenBank/DDBJ databases">
        <title>Rhizobium oryziradicis sp. nov., isolated from the root of rice.</title>
        <authorList>
            <person name="Zhao J."/>
            <person name="Zhang X."/>
        </authorList>
    </citation>
    <scope>NUCLEOTIDE SEQUENCE [LARGE SCALE GENOMIC DNA]</scope>
    <source>
        <strain evidence="6 7">N19</strain>
    </source>
</reference>